<keyword evidence="6 10" id="KW-0812">Transmembrane</keyword>
<organism evidence="11 12">
    <name type="scientific">Akkermansia glycaniphila</name>
    <dbReference type="NCBI Taxonomy" id="1679444"/>
    <lineage>
        <taxon>Bacteria</taxon>
        <taxon>Pseudomonadati</taxon>
        <taxon>Verrucomicrobiota</taxon>
        <taxon>Verrucomicrobiia</taxon>
        <taxon>Verrucomicrobiales</taxon>
        <taxon>Akkermansiaceae</taxon>
        <taxon>Akkermansia</taxon>
    </lineage>
</organism>
<dbReference type="NCBIfam" id="TIGR00915">
    <property type="entry name" value="2A0602"/>
    <property type="match status" value="1"/>
</dbReference>
<dbReference type="Gene3D" id="3.30.2090.10">
    <property type="entry name" value="Multidrug efflux transporter AcrB TolC docking domain, DN and DC subdomains"/>
    <property type="match status" value="2"/>
</dbReference>
<protein>
    <submittedName>
        <fullName evidence="11">2a0602: rnd transporter hydrophobe/amphiphile efflux-1 (Hae1) family</fullName>
    </submittedName>
</protein>
<keyword evidence="3" id="KW-0813">Transport</keyword>
<evidence type="ECO:0000256" key="8">
    <source>
        <dbReference type="ARBA" id="ARBA00023136"/>
    </source>
</evidence>
<comment type="similarity">
    <text evidence="2">Belongs to the resistance-nodulation-cell division (RND) (TC 2.A.6) family.</text>
</comment>
<evidence type="ECO:0000313" key="11">
    <source>
        <dbReference type="EMBL" id="SEH98232.1"/>
    </source>
</evidence>
<dbReference type="GO" id="GO:0015562">
    <property type="term" value="F:efflux transmembrane transporter activity"/>
    <property type="evidence" value="ECO:0007669"/>
    <property type="project" value="InterPro"/>
</dbReference>
<reference evidence="12" key="1">
    <citation type="submission" date="2016-09" db="EMBL/GenBank/DDBJ databases">
        <authorList>
            <person name="Koehorst J."/>
        </authorList>
    </citation>
    <scope>NUCLEOTIDE SEQUENCE [LARGE SCALE GENOMIC DNA]</scope>
</reference>
<evidence type="ECO:0000256" key="10">
    <source>
        <dbReference type="SAM" id="Phobius"/>
    </source>
</evidence>
<dbReference type="RefSeq" id="WP_067775967.1">
    <property type="nucleotide sequence ID" value="NZ_LIGX01000024.1"/>
</dbReference>
<dbReference type="Gene3D" id="3.30.70.1320">
    <property type="entry name" value="Multidrug efflux transporter AcrB pore domain like"/>
    <property type="match status" value="1"/>
</dbReference>
<dbReference type="Pfam" id="PF00873">
    <property type="entry name" value="ACR_tran"/>
    <property type="match status" value="1"/>
</dbReference>
<dbReference type="EMBL" id="LT629973">
    <property type="protein sequence ID" value="SEH98232.1"/>
    <property type="molecule type" value="Genomic_DNA"/>
</dbReference>
<dbReference type="KEGG" id="agl:PYTT_2279"/>
<feature type="transmembrane region" description="Helical" evidence="10">
    <location>
        <begin position="438"/>
        <end position="458"/>
    </location>
</feature>
<evidence type="ECO:0000256" key="9">
    <source>
        <dbReference type="SAM" id="MobiDB-lite"/>
    </source>
</evidence>
<feature type="region of interest" description="Disordered" evidence="9">
    <location>
        <begin position="1029"/>
        <end position="1050"/>
    </location>
</feature>
<comment type="subcellular location">
    <subcellularLocation>
        <location evidence="1">Cell inner membrane</location>
        <topology evidence="1">Multi-pass membrane protein</topology>
    </subcellularLocation>
</comment>
<dbReference type="GO" id="GO:0042910">
    <property type="term" value="F:xenobiotic transmembrane transporter activity"/>
    <property type="evidence" value="ECO:0007669"/>
    <property type="project" value="TreeGrafter"/>
</dbReference>
<dbReference type="AlphaFoldDB" id="A0A1C7PBL7"/>
<dbReference type="PATRIC" id="fig|1679444.3.peg.635"/>
<dbReference type="GO" id="GO:0009636">
    <property type="term" value="P:response to toxic substance"/>
    <property type="evidence" value="ECO:0007669"/>
    <property type="project" value="UniProtKB-ARBA"/>
</dbReference>
<dbReference type="InterPro" id="IPR027463">
    <property type="entry name" value="AcrB_DN_DC_subdom"/>
</dbReference>
<feature type="transmembrane region" description="Helical" evidence="10">
    <location>
        <begin position="865"/>
        <end position="884"/>
    </location>
</feature>
<dbReference type="OrthoDB" id="9757876at2"/>
<dbReference type="Gene3D" id="3.30.70.1440">
    <property type="entry name" value="Multidrug efflux transporter AcrB pore domain"/>
    <property type="match status" value="1"/>
</dbReference>
<dbReference type="SUPFAM" id="SSF82866">
    <property type="entry name" value="Multidrug efflux transporter AcrB transmembrane domain"/>
    <property type="match status" value="2"/>
</dbReference>
<dbReference type="InterPro" id="IPR004764">
    <property type="entry name" value="MdtF-like"/>
</dbReference>
<dbReference type="PANTHER" id="PTHR32063:SF76">
    <property type="entry name" value="EFFLUX PUMP MEMBRANE TRANSPORTER"/>
    <property type="match status" value="1"/>
</dbReference>
<dbReference type="PANTHER" id="PTHR32063">
    <property type="match status" value="1"/>
</dbReference>
<sequence length="1050" mass="114804">MFSQFFISRPKFALVIAILMMLAGTICLYKMPVAEYPEVAPPTIAVSATYTGASAQDIAKVIASPIEEQLIGLDDLLYFSSTSGNDGTYSLSLIFKPGADADMAMVNTNNAIKRVEPKLPDIVKSTGVQIKKRSSDMLGQFSFRSSSPDMSILKLNNYVRMNIRDQIAQVDGISGADIMAAKDYSMRVWLDPVRMSAMGISPEEVSKAIQSQNMQAAAGSIGDEDENNIVTYKINATGRLETVEQFSNIIVKQSDDGHITKLNDIARIELGAESYSGGSRVDGEEAVSMMIYRNDDANAMDAINGARAKLKELEKNFPPGMSWTMGYDPTLFISATMEEIVWTLIIALVLVVGVTYIFLQDWRATIIPAIAIPVSLIGTFAVLQPLGFSVNVLTMFGLILVIGSLVDDAIIVVENTMRLIETENLSPKEATVKSMKQITGAIVATTLVTIAVYVPIAFYGGMVGTIYTQFSVTMCIALVFSSINALTLSPALCVLLLRHKKPGAEVRIFKPFNVSLNAFRRAYIVGSKALVRRAWLTLLLFGGILWAGYSLFVQTPSSFLPSEDKGTIFCIVQMAPDATMSRTDDALRQIETRILNVPGVASVSSSVGFSFMTGRGENTGMCIVRLDPWDERTTPDLQIAAIQKKIEAICYDVPSANIMVNTPPAIMGLGMTDGLSMVLQATGEATPQELAATVDKVIAMINKNPNVMRAFSTYNANTPQLFLDIDRDKAESLNVPVDRIFSTLQSKLASLYVNDFTIQGFTFKVKIQSEASERRNIQDIMNIQVQNNQGNMVPLSALSTPSYIMGPQKFERFDQLMSANITVQLQPGTSSGELMKYIENLDLPQGYRVAWKDMSYQERQNEGQIVYLLILAVVFGYLFLVAQYESWTTPFPVILSVAVAMLGALIGLNYMKESPMSLSIYAQLGLVMLIGLASKNAILMVEFSKSERERGAPIRTAALRGASQRFRAVMMTAISFIIGVFPMVIATGAGAASRQAIGVTTFYGMCLATLVGIFFVPSLYSVFQRMRESVKKPDKKLPGAQKTDDPDKAP</sequence>
<evidence type="ECO:0000256" key="3">
    <source>
        <dbReference type="ARBA" id="ARBA00022448"/>
    </source>
</evidence>
<dbReference type="Gene3D" id="1.20.1640.10">
    <property type="entry name" value="Multidrug efflux transporter AcrB transmembrane domain"/>
    <property type="match status" value="2"/>
</dbReference>
<evidence type="ECO:0000256" key="5">
    <source>
        <dbReference type="ARBA" id="ARBA00022519"/>
    </source>
</evidence>
<evidence type="ECO:0000256" key="6">
    <source>
        <dbReference type="ARBA" id="ARBA00022692"/>
    </source>
</evidence>
<proteinExistence type="inferred from homology"/>
<evidence type="ECO:0000313" key="12">
    <source>
        <dbReference type="Proteomes" id="UP000176204"/>
    </source>
</evidence>
<evidence type="ECO:0000256" key="7">
    <source>
        <dbReference type="ARBA" id="ARBA00022989"/>
    </source>
</evidence>
<keyword evidence="8 10" id="KW-0472">Membrane</keyword>
<dbReference type="InterPro" id="IPR001036">
    <property type="entry name" value="Acrflvin-R"/>
</dbReference>
<keyword evidence="4" id="KW-1003">Cell membrane</keyword>
<name>A0A1C7PBL7_9BACT</name>
<dbReference type="Proteomes" id="UP000176204">
    <property type="component" value="Chromosome I"/>
</dbReference>
<keyword evidence="7 10" id="KW-1133">Transmembrane helix</keyword>
<feature type="transmembrane region" description="Helical" evidence="10">
    <location>
        <begin position="968"/>
        <end position="990"/>
    </location>
</feature>
<dbReference type="Gene3D" id="3.30.70.1430">
    <property type="entry name" value="Multidrug efflux transporter AcrB pore domain"/>
    <property type="match status" value="2"/>
</dbReference>
<dbReference type="STRING" id="1679444.PYTT_2279"/>
<evidence type="ECO:0000256" key="2">
    <source>
        <dbReference type="ARBA" id="ARBA00010942"/>
    </source>
</evidence>
<feature type="transmembrane region" description="Helical" evidence="10">
    <location>
        <begin position="1002"/>
        <end position="1023"/>
    </location>
</feature>
<feature type="transmembrane region" description="Helical" evidence="10">
    <location>
        <begin position="12"/>
        <end position="31"/>
    </location>
</feature>
<dbReference type="SUPFAM" id="SSF82714">
    <property type="entry name" value="Multidrug efflux transporter AcrB TolC docking domain, DN and DC subdomains"/>
    <property type="match status" value="2"/>
</dbReference>
<evidence type="ECO:0000256" key="1">
    <source>
        <dbReference type="ARBA" id="ARBA00004429"/>
    </source>
</evidence>
<feature type="transmembrane region" description="Helical" evidence="10">
    <location>
        <begin position="366"/>
        <end position="386"/>
    </location>
</feature>
<dbReference type="SUPFAM" id="SSF82693">
    <property type="entry name" value="Multidrug efflux transporter AcrB pore domain, PN1, PN2, PC1 and PC2 subdomains"/>
    <property type="match status" value="4"/>
</dbReference>
<accession>A0A1C7PBL7</accession>
<gene>
    <name evidence="11" type="ORF">PYTT_2279</name>
</gene>
<keyword evidence="12" id="KW-1185">Reference proteome</keyword>
<feature type="transmembrane region" description="Helical" evidence="10">
    <location>
        <begin position="470"/>
        <end position="497"/>
    </location>
</feature>
<keyword evidence="5" id="KW-0997">Cell inner membrane</keyword>
<feature type="transmembrane region" description="Helical" evidence="10">
    <location>
        <begin position="392"/>
        <end position="417"/>
    </location>
</feature>
<dbReference type="PRINTS" id="PR00702">
    <property type="entry name" value="ACRIFLAVINRP"/>
</dbReference>
<dbReference type="GO" id="GO:0005886">
    <property type="term" value="C:plasma membrane"/>
    <property type="evidence" value="ECO:0007669"/>
    <property type="project" value="UniProtKB-SubCell"/>
</dbReference>
<feature type="transmembrane region" description="Helical" evidence="10">
    <location>
        <begin position="891"/>
        <end position="908"/>
    </location>
</feature>
<feature type="transmembrane region" description="Helical" evidence="10">
    <location>
        <begin position="920"/>
        <end position="941"/>
    </location>
</feature>
<dbReference type="FunFam" id="1.20.1640.10:FF:000001">
    <property type="entry name" value="Efflux pump membrane transporter"/>
    <property type="match status" value="1"/>
</dbReference>
<feature type="transmembrane region" description="Helical" evidence="10">
    <location>
        <begin position="340"/>
        <end position="359"/>
    </location>
</feature>
<feature type="transmembrane region" description="Helical" evidence="10">
    <location>
        <begin position="534"/>
        <end position="552"/>
    </location>
</feature>
<evidence type="ECO:0000256" key="4">
    <source>
        <dbReference type="ARBA" id="ARBA00022475"/>
    </source>
</evidence>